<accession>A0A0F9GL93</accession>
<reference evidence="1" key="1">
    <citation type="journal article" date="2015" name="Nature">
        <title>Complex archaea that bridge the gap between prokaryotes and eukaryotes.</title>
        <authorList>
            <person name="Spang A."/>
            <person name="Saw J.H."/>
            <person name="Jorgensen S.L."/>
            <person name="Zaremba-Niedzwiedzka K."/>
            <person name="Martijn J."/>
            <person name="Lind A.E."/>
            <person name="van Eijk R."/>
            <person name="Schleper C."/>
            <person name="Guy L."/>
            <person name="Ettema T.J."/>
        </authorList>
    </citation>
    <scope>NUCLEOTIDE SEQUENCE</scope>
</reference>
<sequence length="64" mass="7288">MTIKELKEIVEDMDDKGDVVFSIGQGTVIIGEILTAQKARTPDDQYQRLILRNSEKIQDLELIL</sequence>
<name>A0A0F9GL93_9ZZZZ</name>
<evidence type="ECO:0000313" key="1">
    <source>
        <dbReference type="EMBL" id="KKL70185.1"/>
    </source>
</evidence>
<organism evidence="1">
    <name type="scientific">marine sediment metagenome</name>
    <dbReference type="NCBI Taxonomy" id="412755"/>
    <lineage>
        <taxon>unclassified sequences</taxon>
        <taxon>metagenomes</taxon>
        <taxon>ecological metagenomes</taxon>
    </lineage>
</organism>
<proteinExistence type="predicted"/>
<gene>
    <name evidence="1" type="ORF">LCGC14_2107430</name>
</gene>
<dbReference type="AlphaFoldDB" id="A0A0F9GL93"/>
<protein>
    <submittedName>
        <fullName evidence="1">Uncharacterized protein</fullName>
    </submittedName>
</protein>
<dbReference type="EMBL" id="LAZR01025973">
    <property type="protein sequence ID" value="KKL70185.1"/>
    <property type="molecule type" value="Genomic_DNA"/>
</dbReference>
<comment type="caution">
    <text evidence="1">The sequence shown here is derived from an EMBL/GenBank/DDBJ whole genome shotgun (WGS) entry which is preliminary data.</text>
</comment>